<organism evidence="8 9">
    <name type="scientific">Lysinibacillus telephonicus</name>
    <dbReference type="NCBI Taxonomy" id="1714840"/>
    <lineage>
        <taxon>Bacteria</taxon>
        <taxon>Bacillati</taxon>
        <taxon>Bacillota</taxon>
        <taxon>Bacilli</taxon>
        <taxon>Bacillales</taxon>
        <taxon>Bacillaceae</taxon>
        <taxon>Lysinibacillus</taxon>
    </lineage>
</organism>
<keyword evidence="9" id="KW-1185">Reference proteome</keyword>
<dbReference type="InterPro" id="IPR008248">
    <property type="entry name" value="CheB-like"/>
</dbReference>
<evidence type="ECO:0000313" key="8">
    <source>
        <dbReference type="EMBL" id="RTQ95226.1"/>
    </source>
</evidence>
<feature type="modified residue" description="4-aspartylphosphate" evidence="3 5">
    <location>
        <position position="59"/>
    </location>
</feature>
<dbReference type="RefSeq" id="WP_126292978.1">
    <property type="nucleotide sequence ID" value="NZ_CP155468.1"/>
</dbReference>
<dbReference type="SUPFAM" id="SSF52172">
    <property type="entry name" value="CheY-like"/>
    <property type="match status" value="1"/>
</dbReference>
<dbReference type="InterPro" id="IPR001789">
    <property type="entry name" value="Sig_transdc_resp-reg_receiver"/>
</dbReference>
<protein>
    <recommendedName>
        <fullName evidence="3">Protein-glutamate methylesterase/protein-glutamine glutaminase</fullName>
        <ecNumber evidence="3">3.1.1.61</ecNumber>
        <ecNumber evidence="3">3.5.1.44</ecNumber>
    </recommendedName>
</protein>
<feature type="domain" description="CheB-type methylesterase" evidence="7">
    <location>
        <begin position="190"/>
        <end position="383"/>
    </location>
</feature>
<keyword evidence="3 5" id="KW-0597">Phosphoprotein</keyword>
<evidence type="ECO:0000256" key="3">
    <source>
        <dbReference type="HAMAP-Rule" id="MF_00099"/>
    </source>
</evidence>
<keyword evidence="3" id="KW-0963">Cytoplasm</keyword>
<dbReference type="SMART" id="SM00448">
    <property type="entry name" value="REC"/>
    <property type="match status" value="1"/>
</dbReference>
<dbReference type="CDD" id="cd17541">
    <property type="entry name" value="REC_CheB-like"/>
    <property type="match status" value="1"/>
</dbReference>
<dbReference type="CDD" id="cd16432">
    <property type="entry name" value="CheB_Rec"/>
    <property type="match status" value="1"/>
</dbReference>
<dbReference type="Proteomes" id="UP000276349">
    <property type="component" value="Unassembled WGS sequence"/>
</dbReference>
<sequence length="383" mass="41798">MEFSNKSKLLIVDDSAFMRKLISDFFEGNSKVEVIGIARNGKDAIKKIQQLKPDVVTMDVEMPEMNGLDALKEIMEVSPVPVIMLSSTTVSGAENTLSAIENGAVDFVAKPSGTISLDLHKIKEELVHKVEQAAHVPVAKLKKPIGNKKTVLDVASTNNKSESTPLNKTILQQRTNKGTANIIKQKSTWSNTSKKIVLIGTSTGGPRALQEVITKLPETINAPILIVQHMPAGFTKSLAERLNNLSKITVKEAEHGDRLQNGVAYIAPGGWHLKLQKIGTNFEIQLDQQEPPRYGHRPAVDVMFENVSKFNDFDKIAVIMTGMGYDGSKGLIDLKQNGNVTAIAESADTCIVYGMPKAAVETQLVDEVVAVDEIAQMIMKYLP</sequence>
<dbReference type="PANTHER" id="PTHR42872">
    <property type="entry name" value="PROTEIN-GLUTAMATE METHYLESTERASE/PROTEIN-GLUTAMINE GLUTAMINASE"/>
    <property type="match status" value="1"/>
</dbReference>
<comment type="similarity">
    <text evidence="3">Belongs to the CheB family.</text>
</comment>
<dbReference type="EC" id="3.1.1.61" evidence="3"/>
<feature type="domain" description="Response regulatory" evidence="6">
    <location>
        <begin position="8"/>
        <end position="125"/>
    </location>
</feature>
<dbReference type="AlphaFoldDB" id="A0A3S0JYQ7"/>
<evidence type="ECO:0000313" key="9">
    <source>
        <dbReference type="Proteomes" id="UP000276349"/>
    </source>
</evidence>
<proteinExistence type="inferred from homology"/>
<dbReference type="InterPro" id="IPR000673">
    <property type="entry name" value="Sig_transdc_resp-reg_Me-estase"/>
</dbReference>
<name>A0A3S0JYQ7_9BACI</name>
<gene>
    <name evidence="3" type="primary">cheB</name>
    <name evidence="8" type="ORF">EKG35_03710</name>
</gene>
<evidence type="ECO:0000259" key="7">
    <source>
        <dbReference type="PROSITE" id="PS50122"/>
    </source>
</evidence>
<comment type="subcellular location">
    <subcellularLocation>
        <location evidence="3">Cytoplasm</location>
    </subcellularLocation>
</comment>
<comment type="domain">
    <text evidence="3">Contains a C-terminal catalytic domain, and an N-terminal region which modulates catalytic activity.</text>
</comment>
<dbReference type="PIRSF" id="PIRSF000876">
    <property type="entry name" value="RR_chemtxs_CheB"/>
    <property type="match status" value="1"/>
</dbReference>
<comment type="catalytic activity">
    <reaction evidence="3">
        <text>L-glutaminyl-[protein] + H2O = L-glutamyl-[protein] + NH4(+)</text>
        <dbReference type="Rhea" id="RHEA:16441"/>
        <dbReference type="Rhea" id="RHEA-COMP:10207"/>
        <dbReference type="Rhea" id="RHEA-COMP:10208"/>
        <dbReference type="ChEBI" id="CHEBI:15377"/>
        <dbReference type="ChEBI" id="CHEBI:28938"/>
        <dbReference type="ChEBI" id="CHEBI:29973"/>
        <dbReference type="ChEBI" id="CHEBI:30011"/>
        <dbReference type="EC" id="3.5.1.44"/>
    </reaction>
</comment>
<dbReference type="PROSITE" id="PS50122">
    <property type="entry name" value="CHEB"/>
    <property type="match status" value="1"/>
</dbReference>
<feature type="active site" evidence="3 4">
    <location>
        <position position="202"/>
    </location>
</feature>
<accession>A0A3S0JYQ7</accession>
<dbReference type="OrthoDB" id="9793421at2"/>
<comment type="function">
    <text evidence="3">Involved in chemotaxis. Part of a chemotaxis signal transduction system that modulates chemotaxis in response to various stimuli. Catalyzes the demethylation of specific methylglutamate residues introduced into the chemoreceptors (methyl-accepting chemotaxis proteins or MCP) by CheR. Also mediates the irreversible deamidation of specific glutamine residues to glutamic acid.</text>
</comment>
<dbReference type="Gene3D" id="3.40.50.2300">
    <property type="match status" value="1"/>
</dbReference>
<reference evidence="8 9" key="1">
    <citation type="submission" date="2018-12" db="EMBL/GenBank/DDBJ databases">
        <authorList>
            <person name="Yu L."/>
        </authorList>
    </citation>
    <scope>NUCLEOTIDE SEQUENCE [LARGE SCALE GENOMIC DNA]</scope>
    <source>
        <strain evidence="8 9">S5H2222</strain>
    </source>
</reference>
<evidence type="ECO:0000256" key="5">
    <source>
        <dbReference type="PROSITE-ProRule" id="PRU00169"/>
    </source>
</evidence>
<dbReference type="EMBL" id="RXNR01000007">
    <property type="protein sequence ID" value="RTQ95226.1"/>
    <property type="molecule type" value="Genomic_DNA"/>
</dbReference>
<dbReference type="InterPro" id="IPR035909">
    <property type="entry name" value="CheB_C"/>
</dbReference>
<feature type="active site" evidence="3 4">
    <location>
        <position position="229"/>
    </location>
</feature>
<evidence type="ECO:0000256" key="4">
    <source>
        <dbReference type="PROSITE-ProRule" id="PRU00050"/>
    </source>
</evidence>
<comment type="catalytic activity">
    <reaction evidence="2 3">
        <text>[protein]-L-glutamate 5-O-methyl ester + H2O = L-glutamyl-[protein] + methanol + H(+)</text>
        <dbReference type="Rhea" id="RHEA:23236"/>
        <dbReference type="Rhea" id="RHEA-COMP:10208"/>
        <dbReference type="Rhea" id="RHEA-COMP:10311"/>
        <dbReference type="ChEBI" id="CHEBI:15377"/>
        <dbReference type="ChEBI" id="CHEBI:15378"/>
        <dbReference type="ChEBI" id="CHEBI:17790"/>
        <dbReference type="ChEBI" id="CHEBI:29973"/>
        <dbReference type="ChEBI" id="CHEBI:82795"/>
        <dbReference type="EC" id="3.1.1.61"/>
    </reaction>
</comment>
<evidence type="ECO:0000259" key="6">
    <source>
        <dbReference type="PROSITE" id="PS50110"/>
    </source>
</evidence>
<dbReference type="EC" id="3.5.1.44" evidence="3"/>
<dbReference type="Gene3D" id="3.40.50.180">
    <property type="entry name" value="Methylesterase CheB, C-terminal domain"/>
    <property type="match status" value="1"/>
</dbReference>
<dbReference type="GO" id="GO:0005737">
    <property type="term" value="C:cytoplasm"/>
    <property type="evidence" value="ECO:0007669"/>
    <property type="project" value="UniProtKB-SubCell"/>
</dbReference>
<keyword evidence="3 4" id="KW-0145">Chemotaxis</keyword>
<dbReference type="NCBIfam" id="NF001965">
    <property type="entry name" value="PRK00742.1"/>
    <property type="match status" value="1"/>
</dbReference>
<dbReference type="Pfam" id="PF00072">
    <property type="entry name" value="Response_reg"/>
    <property type="match status" value="1"/>
</dbReference>
<keyword evidence="1 3" id="KW-0378">Hydrolase</keyword>
<dbReference type="GO" id="GO:0050568">
    <property type="term" value="F:protein-glutamine glutaminase activity"/>
    <property type="evidence" value="ECO:0007669"/>
    <property type="project" value="UniProtKB-UniRule"/>
</dbReference>
<dbReference type="GO" id="GO:0008984">
    <property type="term" value="F:protein-glutamate methylesterase activity"/>
    <property type="evidence" value="ECO:0007669"/>
    <property type="project" value="UniProtKB-UniRule"/>
</dbReference>
<evidence type="ECO:0000256" key="1">
    <source>
        <dbReference type="ARBA" id="ARBA00022801"/>
    </source>
</evidence>
<comment type="PTM">
    <text evidence="3">Phosphorylated by CheA. Phosphorylation of the N-terminal regulatory domain activates the methylesterase activity.</text>
</comment>
<dbReference type="HAMAP" id="MF_00099">
    <property type="entry name" value="CheB_chemtxs"/>
    <property type="match status" value="1"/>
</dbReference>
<feature type="active site" evidence="3 4">
    <location>
        <position position="326"/>
    </location>
</feature>
<dbReference type="PROSITE" id="PS50110">
    <property type="entry name" value="RESPONSE_REGULATORY"/>
    <property type="match status" value="1"/>
</dbReference>
<dbReference type="InterPro" id="IPR011006">
    <property type="entry name" value="CheY-like_superfamily"/>
</dbReference>
<evidence type="ECO:0000256" key="2">
    <source>
        <dbReference type="ARBA" id="ARBA00048267"/>
    </source>
</evidence>
<dbReference type="Pfam" id="PF01339">
    <property type="entry name" value="CheB_methylest"/>
    <property type="match status" value="1"/>
</dbReference>
<dbReference type="GO" id="GO:0006935">
    <property type="term" value="P:chemotaxis"/>
    <property type="evidence" value="ECO:0007669"/>
    <property type="project" value="UniProtKB-UniRule"/>
</dbReference>
<dbReference type="GO" id="GO:0000156">
    <property type="term" value="F:phosphorelay response regulator activity"/>
    <property type="evidence" value="ECO:0007669"/>
    <property type="project" value="InterPro"/>
</dbReference>
<dbReference type="SUPFAM" id="SSF52738">
    <property type="entry name" value="Methylesterase CheB, C-terminal domain"/>
    <property type="match status" value="1"/>
</dbReference>
<comment type="caution">
    <text evidence="8">The sequence shown here is derived from an EMBL/GenBank/DDBJ whole genome shotgun (WGS) entry which is preliminary data.</text>
</comment>
<dbReference type="PANTHER" id="PTHR42872:SF3">
    <property type="entry name" value="PROTEIN-GLUTAMATE METHYLESTERASE_PROTEIN-GLUTAMINE GLUTAMINASE 1"/>
    <property type="match status" value="1"/>
</dbReference>